<gene>
    <name evidence="2" type="ORF">B296_00035537</name>
</gene>
<name>A0A426X3T1_ENSVE</name>
<comment type="caution">
    <text evidence="2">The sequence shown here is derived from an EMBL/GenBank/DDBJ whole genome shotgun (WGS) entry which is preliminary data.</text>
</comment>
<feature type="region of interest" description="Disordered" evidence="1">
    <location>
        <begin position="1"/>
        <end position="21"/>
    </location>
</feature>
<evidence type="ECO:0000256" key="1">
    <source>
        <dbReference type="SAM" id="MobiDB-lite"/>
    </source>
</evidence>
<accession>A0A426X3T1</accession>
<dbReference type="Proteomes" id="UP000287651">
    <property type="component" value="Unassembled WGS sequence"/>
</dbReference>
<sequence length="140" mass="15240">MVANRSKSEGNNNGGGRRGQQRRRLRLCYDFVAASGASSNKGATAIGGRWAAVCMTVAEERNSGMEHKIAIVMFNLLLAAIKNWQRTIVVGCDVNRLQQKITAGSILRQGSLLAAIKEDGSKRSLLTMLCSERCMLRLKG</sequence>
<protein>
    <submittedName>
        <fullName evidence="2">Uncharacterized protein</fullName>
    </submittedName>
</protein>
<dbReference type="EMBL" id="AMZH03027507">
    <property type="protein sequence ID" value="RRT34129.1"/>
    <property type="molecule type" value="Genomic_DNA"/>
</dbReference>
<dbReference type="AlphaFoldDB" id="A0A426X3T1"/>
<evidence type="ECO:0000313" key="3">
    <source>
        <dbReference type="Proteomes" id="UP000287651"/>
    </source>
</evidence>
<proteinExistence type="predicted"/>
<reference evidence="2 3" key="1">
    <citation type="journal article" date="2014" name="Agronomy (Basel)">
        <title>A Draft Genome Sequence for Ensete ventricosum, the Drought-Tolerant Tree Against Hunger.</title>
        <authorList>
            <person name="Harrison J."/>
            <person name="Moore K.A."/>
            <person name="Paszkiewicz K."/>
            <person name="Jones T."/>
            <person name="Grant M."/>
            <person name="Ambacheew D."/>
            <person name="Muzemil S."/>
            <person name="Studholme D.J."/>
        </authorList>
    </citation>
    <scope>NUCLEOTIDE SEQUENCE [LARGE SCALE GENOMIC DNA]</scope>
</reference>
<organism evidence="2 3">
    <name type="scientific">Ensete ventricosum</name>
    <name type="common">Abyssinian banana</name>
    <name type="synonym">Musa ensete</name>
    <dbReference type="NCBI Taxonomy" id="4639"/>
    <lineage>
        <taxon>Eukaryota</taxon>
        <taxon>Viridiplantae</taxon>
        <taxon>Streptophyta</taxon>
        <taxon>Embryophyta</taxon>
        <taxon>Tracheophyta</taxon>
        <taxon>Spermatophyta</taxon>
        <taxon>Magnoliopsida</taxon>
        <taxon>Liliopsida</taxon>
        <taxon>Zingiberales</taxon>
        <taxon>Musaceae</taxon>
        <taxon>Ensete</taxon>
    </lineage>
</organism>
<evidence type="ECO:0000313" key="2">
    <source>
        <dbReference type="EMBL" id="RRT34129.1"/>
    </source>
</evidence>